<feature type="region of interest" description="Disordered" evidence="1">
    <location>
        <begin position="436"/>
        <end position="455"/>
    </location>
</feature>
<feature type="region of interest" description="Disordered" evidence="1">
    <location>
        <begin position="381"/>
        <end position="421"/>
    </location>
</feature>
<keyword evidence="2" id="KW-1133">Transmembrane helix</keyword>
<feature type="transmembrane region" description="Helical" evidence="2">
    <location>
        <begin position="20"/>
        <end position="42"/>
    </location>
</feature>
<reference evidence="3" key="1">
    <citation type="submission" date="2021-01" db="EMBL/GenBank/DDBJ databases">
        <authorList>
            <person name="Corre E."/>
            <person name="Pelletier E."/>
            <person name="Niang G."/>
            <person name="Scheremetjew M."/>
            <person name="Finn R."/>
            <person name="Kale V."/>
            <person name="Holt S."/>
            <person name="Cochrane G."/>
            <person name="Meng A."/>
            <person name="Brown T."/>
            <person name="Cohen L."/>
        </authorList>
    </citation>
    <scope>NUCLEOTIDE SEQUENCE</scope>
    <source>
        <strain evidence="3">PLY429</strain>
    </source>
</reference>
<protein>
    <submittedName>
        <fullName evidence="3">Uncharacterized protein</fullName>
    </submittedName>
</protein>
<keyword evidence="2" id="KW-0472">Membrane</keyword>
<organism evidence="3">
    <name type="scientific">Tetraselmis chuii</name>
    <dbReference type="NCBI Taxonomy" id="63592"/>
    <lineage>
        <taxon>Eukaryota</taxon>
        <taxon>Viridiplantae</taxon>
        <taxon>Chlorophyta</taxon>
        <taxon>core chlorophytes</taxon>
        <taxon>Chlorodendrophyceae</taxon>
        <taxon>Chlorodendrales</taxon>
        <taxon>Chlorodendraceae</taxon>
        <taxon>Tetraselmis</taxon>
    </lineage>
</organism>
<gene>
    <name evidence="3" type="ORF">TCHU04912_LOCUS2082</name>
</gene>
<proteinExistence type="predicted"/>
<feature type="compositionally biased region" description="Basic and acidic residues" evidence="1">
    <location>
        <begin position="338"/>
        <end position="350"/>
    </location>
</feature>
<evidence type="ECO:0000313" key="3">
    <source>
        <dbReference type="EMBL" id="CAD9199849.1"/>
    </source>
</evidence>
<dbReference type="AlphaFoldDB" id="A0A7S1SIP2"/>
<sequence>MQDLWGGSLEQTIMERLEAIIFYGLVMFGVMFLLLRMLVVILQDSFFRYKQLAHSIGAPYIHNEVRDLLCHARKRSEKRIWSLATRTRSGRETSFSQKHNTSPTRSEGAGWVTDSMKSLGAGSYDMAKISTPATLRCNLMPGGELQESVLLDVLYLARTHYSLRGYRDAAFGTADGRDSTFTAQHTETQEQASTKDLLSVMHTCEPAATPLPISDCPKLVKMKSSSFTCSKKTMKVGLPERSPWSFTHGVVPTHITPRRQAENHIRERKSVLPAAIALELAICSLSRPEDSPLSLIDAESLSSQRVPGPGKQIHGGAWKRRRQLRTVQLSSHSASSDDTQKTHLTLNERELSNLQGDINAARTAYDMAMADFNGDLHVSRSGAHGGGSKSGCGSKQLEYEESRKSTPSFNTEDDNMHTGGPQVSKLAANNGVVLGTVDDGFQESSPRDGQPSSPEVDVVATTLLRLLGQARQQREYQLTDPSKLKVSTGGAKRLCTQRSLRKSWSALVLNRGMPPARHNTTACTGRNEENLAQSKLYATLHLAKVRVQAAELKIIQDIQQLNSLQKQMESWITDAIVMEARICRA</sequence>
<feature type="region of interest" description="Disordered" evidence="1">
    <location>
        <begin position="303"/>
        <end position="350"/>
    </location>
</feature>
<accession>A0A7S1SIP2</accession>
<evidence type="ECO:0000256" key="2">
    <source>
        <dbReference type="SAM" id="Phobius"/>
    </source>
</evidence>
<name>A0A7S1SIP2_9CHLO</name>
<evidence type="ECO:0000256" key="1">
    <source>
        <dbReference type="SAM" id="MobiDB-lite"/>
    </source>
</evidence>
<feature type="compositionally biased region" description="Polar residues" evidence="1">
    <location>
        <begin position="325"/>
        <end position="337"/>
    </location>
</feature>
<keyword evidence="2" id="KW-0812">Transmembrane</keyword>
<dbReference type="EMBL" id="HBGG01004469">
    <property type="protein sequence ID" value="CAD9199849.1"/>
    <property type="molecule type" value="Transcribed_RNA"/>
</dbReference>